<dbReference type="GO" id="GO:0003924">
    <property type="term" value="F:GTPase activity"/>
    <property type="evidence" value="ECO:0007669"/>
    <property type="project" value="InterPro"/>
</dbReference>
<keyword evidence="4" id="KW-1185">Reference proteome</keyword>
<dbReference type="PROSITE" id="PS51420">
    <property type="entry name" value="RHO"/>
    <property type="match status" value="1"/>
</dbReference>
<dbReference type="Gene3D" id="3.40.50.300">
    <property type="entry name" value="P-loop containing nucleotide triphosphate hydrolases"/>
    <property type="match status" value="1"/>
</dbReference>
<evidence type="ECO:0000256" key="1">
    <source>
        <dbReference type="ARBA" id="ARBA00022741"/>
    </source>
</evidence>
<comment type="caution">
    <text evidence="3">The sequence shown here is derived from an EMBL/GenBank/DDBJ whole genome shotgun (WGS) entry which is preliminary data.</text>
</comment>
<protein>
    <submittedName>
        <fullName evidence="3">Small GTP-binding protein</fullName>
    </submittedName>
</protein>
<dbReference type="PRINTS" id="PR00449">
    <property type="entry name" value="RASTRNSFRMNG"/>
</dbReference>
<dbReference type="Pfam" id="PF00071">
    <property type="entry name" value="Ras"/>
    <property type="match status" value="1"/>
</dbReference>
<dbReference type="SMART" id="SM00174">
    <property type="entry name" value="RHO"/>
    <property type="match status" value="1"/>
</dbReference>
<feature type="compositionally biased region" description="Basic and acidic residues" evidence="2">
    <location>
        <begin position="180"/>
        <end position="189"/>
    </location>
</feature>
<dbReference type="EMBL" id="MLAK01000603">
    <property type="protein sequence ID" value="OHT10740.1"/>
    <property type="molecule type" value="Genomic_DNA"/>
</dbReference>
<evidence type="ECO:0000313" key="4">
    <source>
        <dbReference type="Proteomes" id="UP000179807"/>
    </source>
</evidence>
<dbReference type="SUPFAM" id="SSF52540">
    <property type="entry name" value="P-loop containing nucleoside triphosphate hydrolases"/>
    <property type="match status" value="1"/>
</dbReference>
<reference evidence="3" key="1">
    <citation type="submission" date="2016-10" db="EMBL/GenBank/DDBJ databases">
        <authorList>
            <person name="Benchimol M."/>
            <person name="Almeida L.G."/>
            <person name="Vasconcelos A.T."/>
            <person name="Perreira-Neves A."/>
            <person name="Rosa I.A."/>
            <person name="Tasca T."/>
            <person name="Bogo M.R."/>
            <person name="de Souza W."/>
        </authorList>
    </citation>
    <scope>NUCLEOTIDE SEQUENCE [LARGE SCALE GENOMIC DNA]</scope>
    <source>
        <strain evidence="3">K</strain>
    </source>
</reference>
<dbReference type="RefSeq" id="XP_068363876.1">
    <property type="nucleotide sequence ID" value="XM_068501060.1"/>
</dbReference>
<dbReference type="PANTHER" id="PTHR47978">
    <property type="match status" value="1"/>
</dbReference>
<dbReference type="GO" id="GO:0005525">
    <property type="term" value="F:GTP binding"/>
    <property type="evidence" value="ECO:0007669"/>
    <property type="project" value="InterPro"/>
</dbReference>
<feature type="region of interest" description="Disordered" evidence="2">
    <location>
        <begin position="165"/>
        <end position="189"/>
    </location>
</feature>
<dbReference type="OrthoDB" id="63533at2759"/>
<accession>A0A1J4KLR5</accession>
<dbReference type="PROSITE" id="PS51419">
    <property type="entry name" value="RAB"/>
    <property type="match status" value="1"/>
</dbReference>
<evidence type="ECO:0000313" key="3">
    <source>
        <dbReference type="EMBL" id="OHT10740.1"/>
    </source>
</evidence>
<dbReference type="FunFam" id="3.40.50.300:FF:000808">
    <property type="entry name" value="Small GTP-binding protein, putative"/>
    <property type="match status" value="1"/>
</dbReference>
<dbReference type="PROSITE" id="PS51421">
    <property type="entry name" value="RAS"/>
    <property type="match status" value="1"/>
</dbReference>
<dbReference type="SMART" id="SM00173">
    <property type="entry name" value="RAS"/>
    <property type="match status" value="1"/>
</dbReference>
<dbReference type="NCBIfam" id="TIGR00231">
    <property type="entry name" value="small_GTP"/>
    <property type="match status" value="1"/>
</dbReference>
<proteinExistence type="predicted"/>
<evidence type="ECO:0000256" key="2">
    <source>
        <dbReference type="SAM" id="MobiDB-lite"/>
    </source>
</evidence>
<dbReference type="VEuPathDB" id="TrichDB:TRFO_19871"/>
<gene>
    <name evidence="3" type="ORF">TRFO_19871</name>
</gene>
<dbReference type="InterPro" id="IPR027417">
    <property type="entry name" value="P-loop_NTPase"/>
</dbReference>
<dbReference type="InterPro" id="IPR001806">
    <property type="entry name" value="Small_GTPase"/>
</dbReference>
<keyword evidence="1" id="KW-0547">Nucleotide-binding</keyword>
<dbReference type="AlphaFoldDB" id="A0A1J4KLR5"/>
<dbReference type="SMART" id="SM00176">
    <property type="entry name" value="RAN"/>
    <property type="match status" value="1"/>
</dbReference>
<dbReference type="GeneID" id="94835764"/>
<sequence>MKVVLLGSTQVGKTSMLNRLTSGLFKEDSAATIGAAFQTHVISTNQRCLTMQIWDTAGQERYRALTPMYYRSANVAILCFDLTNVESFKALDIWIQELEEKGPTNMTLVLAGTKLDKVDDRRVSKEEAESYAAKNGLAFYMECSAKSGEGVVELFKKVAEIGEPQAEERPINRGNNNLTNKEEKSGGCC</sequence>
<dbReference type="CDD" id="cd00154">
    <property type="entry name" value="Rab"/>
    <property type="match status" value="1"/>
</dbReference>
<organism evidence="3 4">
    <name type="scientific">Tritrichomonas foetus</name>
    <dbReference type="NCBI Taxonomy" id="1144522"/>
    <lineage>
        <taxon>Eukaryota</taxon>
        <taxon>Metamonada</taxon>
        <taxon>Parabasalia</taxon>
        <taxon>Tritrichomonadida</taxon>
        <taxon>Tritrichomonadidae</taxon>
        <taxon>Tritrichomonas</taxon>
    </lineage>
</organism>
<dbReference type="InterPro" id="IPR005225">
    <property type="entry name" value="Small_GTP-bd"/>
</dbReference>
<name>A0A1J4KLR5_9EUKA</name>
<dbReference type="Proteomes" id="UP000179807">
    <property type="component" value="Unassembled WGS sequence"/>
</dbReference>
<dbReference type="SMART" id="SM00175">
    <property type="entry name" value="RAB"/>
    <property type="match status" value="1"/>
</dbReference>